<evidence type="ECO:0000313" key="2">
    <source>
        <dbReference type="Proteomes" id="UP000318571"/>
    </source>
</evidence>
<feature type="non-terminal residue" evidence="1">
    <location>
        <position position="120"/>
    </location>
</feature>
<comment type="caution">
    <text evidence="1">The sequence shown here is derived from an EMBL/GenBank/DDBJ whole genome shotgun (WGS) entry which is preliminary data.</text>
</comment>
<dbReference type="EMBL" id="VCGU01000459">
    <property type="protein sequence ID" value="TRY61751.1"/>
    <property type="molecule type" value="Genomic_DNA"/>
</dbReference>
<sequence>MESPEGAVRKDLAFAVFSVWDVEPLFLKIAPTSCNPQHRAQHPIPVFSISVKQVRTFAASGWILRLSRLPGQQLELRLLVPMKLMVQLLEIVSPTLSVLAPQETRLHQLFAASTRGNTVS</sequence>
<reference evidence="1 2" key="1">
    <citation type="journal article" date="2018" name="Nat. Ecol. Evol.">
        <title>Genomic signatures of mitonuclear coevolution across populations of Tigriopus californicus.</title>
        <authorList>
            <person name="Barreto F.S."/>
            <person name="Watson E.T."/>
            <person name="Lima T.G."/>
            <person name="Willett C.S."/>
            <person name="Edmands S."/>
            <person name="Li W."/>
            <person name="Burton R.S."/>
        </authorList>
    </citation>
    <scope>NUCLEOTIDE SEQUENCE [LARGE SCALE GENOMIC DNA]</scope>
    <source>
        <strain evidence="1 2">San Diego</strain>
    </source>
</reference>
<proteinExistence type="predicted"/>
<name>A0A553N8H9_TIGCA</name>
<organism evidence="1 2">
    <name type="scientific">Tigriopus californicus</name>
    <name type="common">Marine copepod</name>
    <dbReference type="NCBI Taxonomy" id="6832"/>
    <lineage>
        <taxon>Eukaryota</taxon>
        <taxon>Metazoa</taxon>
        <taxon>Ecdysozoa</taxon>
        <taxon>Arthropoda</taxon>
        <taxon>Crustacea</taxon>
        <taxon>Multicrustacea</taxon>
        <taxon>Hexanauplia</taxon>
        <taxon>Copepoda</taxon>
        <taxon>Harpacticoida</taxon>
        <taxon>Harpacticidae</taxon>
        <taxon>Tigriopus</taxon>
    </lineage>
</organism>
<protein>
    <submittedName>
        <fullName evidence="1">Uncharacterized protein</fullName>
    </submittedName>
</protein>
<dbReference type="Proteomes" id="UP000318571">
    <property type="component" value="Chromosome 8"/>
</dbReference>
<keyword evidence="2" id="KW-1185">Reference proteome</keyword>
<gene>
    <name evidence="1" type="ORF">TCAL_11240</name>
</gene>
<accession>A0A553N8H9</accession>
<evidence type="ECO:0000313" key="1">
    <source>
        <dbReference type="EMBL" id="TRY61751.1"/>
    </source>
</evidence>
<dbReference type="AlphaFoldDB" id="A0A553N8H9"/>